<name>A0AAW1UU94_9CUCU</name>
<dbReference type="Pfam" id="PF00248">
    <property type="entry name" value="Aldo_ket_red"/>
    <property type="match status" value="1"/>
</dbReference>
<protein>
    <recommendedName>
        <fullName evidence="7">NADP-dependent oxidoreductase domain-containing protein</fullName>
    </recommendedName>
</protein>
<evidence type="ECO:0000256" key="5">
    <source>
        <dbReference type="PIRSR" id="PIRSR000097-2"/>
    </source>
</evidence>
<evidence type="ECO:0000259" key="7">
    <source>
        <dbReference type="Pfam" id="PF00248"/>
    </source>
</evidence>
<evidence type="ECO:0000313" key="9">
    <source>
        <dbReference type="Proteomes" id="UP001431783"/>
    </source>
</evidence>
<dbReference type="InterPro" id="IPR023210">
    <property type="entry name" value="NADP_OxRdtase_dom"/>
</dbReference>
<dbReference type="InterPro" id="IPR036812">
    <property type="entry name" value="NAD(P)_OxRdtase_dom_sf"/>
</dbReference>
<dbReference type="EMBL" id="JARQZJ010000093">
    <property type="protein sequence ID" value="KAK9884640.1"/>
    <property type="molecule type" value="Genomic_DNA"/>
</dbReference>
<sequence>MVNYSISKIKFSDGQEIPIFGLGTWKSKPGEVTQAVKDAIDLGYRHIDCAYFYGNEKEVGEAIHAKIAEGIVKREDLFLTSKLWNTFHRPDLVEGALKETLKNLGVDYLNLYLIHWPVGYKEDGELMPYNEAGKIQFSNVDYVDTWKAMELLVQKNLTKSIGLSNFNKRQIERILQIATIKPVNNQIECHPYLNQKRLIDFCKSKGITVTAYSPLGSPDRPWAKPEDPTLMEDPKLKELASRYKKTPAQVLLRYQIQRNLITIPKSVTKSRIEENFNIFDFELTDFDMEYIDTFDCNGRFCPNTFALGHPHHPFENDDY</sequence>
<evidence type="ECO:0000256" key="2">
    <source>
        <dbReference type="ARBA" id="ARBA00022857"/>
    </source>
</evidence>
<keyword evidence="3" id="KW-0560">Oxidoreductase</keyword>
<dbReference type="Proteomes" id="UP001431783">
    <property type="component" value="Unassembled WGS sequence"/>
</dbReference>
<dbReference type="SUPFAM" id="SSF51430">
    <property type="entry name" value="NAD(P)-linked oxidoreductase"/>
    <property type="match status" value="1"/>
</dbReference>
<feature type="site" description="Lowers pKa of active site Tyr" evidence="6">
    <location>
        <position position="82"/>
    </location>
</feature>
<dbReference type="InterPro" id="IPR020471">
    <property type="entry name" value="AKR"/>
</dbReference>
<gene>
    <name evidence="8" type="ORF">WA026_007477</name>
</gene>
<dbReference type="InterPro" id="IPR018170">
    <property type="entry name" value="Aldo/ket_reductase_CS"/>
</dbReference>
<evidence type="ECO:0000256" key="6">
    <source>
        <dbReference type="PIRSR" id="PIRSR000097-3"/>
    </source>
</evidence>
<dbReference type="PROSITE" id="PS00063">
    <property type="entry name" value="ALDOKETO_REDUCTASE_3"/>
    <property type="match status" value="1"/>
</dbReference>
<organism evidence="8 9">
    <name type="scientific">Henosepilachna vigintioctopunctata</name>
    <dbReference type="NCBI Taxonomy" id="420089"/>
    <lineage>
        <taxon>Eukaryota</taxon>
        <taxon>Metazoa</taxon>
        <taxon>Ecdysozoa</taxon>
        <taxon>Arthropoda</taxon>
        <taxon>Hexapoda</taxon>
        <taxon>Insecta</taxon>
        <taxon>Pterygota</taxon>
        <taxon>Neoptera</taxon>
        <taxon>Endopterygota</taxon>
        <taxon>Coleoptera</taxon>
        <taxon>Polyphaga</taxon>
        <taxon>Cucujiformia</taxon>
        <taxon>Coccinelloidea</taxon>
        <taxon>Coccinellidae</taxon>
        <taxon>Epilachninae</taxon>
        <taxon>Epilachnini</taxon>
        <taxon>Henosepilachna</taxon>
    </lineage>
</organism>
<dbReference type="PROSITE" id="PS00062">
    <property type="entry name" value="ALDOKETO_REDUCTASE_2"/>
    <property type="match status" value="1"/>
</dbReference>
<dbReference type="Gene3D" id="3.20.20.100">
    <property type="entry name" value="NADP-dependent oxidoreductase domain"/>
    <property type="match status" value="1"/>
</dbReference>
<feature type="binding site" evidence="5">
    <location>
        <position position="115"/>
    </location>
    <ligand>
        <name>substrate</name>
    </ligand>
</feature>
<keyword evidence="9" id="KW-1185">Reference proteome</keyword>
<evidence type="ECO:0000313" key="8">
    <source>
        <dbReference type="EMBL" id="KAK9884640.1"/>
    </source>
</evidence>
<dbReference type="PRINTS" id="PR00069">
    <property type="entry name" value="ALDKETRDTASE"/>
</dbReference>
<reference evidence="8 9" key="1">
    <citation type="submission" date="2023-03" db="EMBL/GenBank/DDBJ databases">
        <title>Genome insight into feeding habits of ladybird beetles.</title>
        <authorList>
            <person name="Li H.-S."/>
            <person name="Huang Y.-H."/>
            <person name="Pang H."/>
        </authorList>
    </citation>
    <scope>NUCLEOTIDE SEQUENCE [LARGE SCALE GENOMIC DNA]</scope>
    <source>
        <strain evidence="8">SYSU_2023b</strain>
        <tissue evidence="8">Whole body</tissue>
    </source>
</reference>
<proteinExistence type="inferred from homology"/>
<comment type="similarity">
    <text evidence="1">Belongs to the aldo/keto reductase family.</text>
</comment>
<evidence type="ECO:0000256" key="1">
    <source>
        <dbReference type="ARBA" id="ARBA00007905"/>
    </source>
</evidence>
<evidence type="ECO:0000256" key="4">
    <source>
        <dbReference type="PIRSR" id="PIRSR000097-1"/>
    </source>
</evidence>
<accession>A0AAW1UU94</accession>
<dbReference type="AlphaFoldDB" id="A0AAW1UU94"/>
<evidence type="ECO:0000256" key="3">
    <source>
        <dbReference type="ARBA" id="ARBA00023002"/>
    </source>
</evidence>
<comment type="caution">
    <text evidence="8">The sequence shown here is derived from an EMBL/GenBank/DDBJ whole genome shotgun (WGS) entry which is preliminary data.</text>
</comment>
<feature type="domain" description="NADP-dependent oxidoreductase" evidence="7">
    <location>
        <begin position="21"/>
        <end position="293"/>
    </location>
</feature>
<dbReference type="PROSITE" id="PS00798">
    <property type="entry name" value="ALDOKETO_REDUCTASE_1"/>
    <property type="match status" value="1"/>
</dbReference>
<dbReference type="FunFam" id="3.20.20.100:FF:000006">
    <property type="entry name" value="Aldo-keto reductase family 1 member A1"/>
    <property type="match status" value="1"/>
</dbReference>
<dbReference type="GO" id="GO:0016491">
    <property type="term" value="F:oxidoreductase activity"/>
    <property type="evidence" value="ECO:0007669"/>
    <property type="project" value="UniProtKB-KW"/>
</dbReference>
<dbReference type="PIRSF" id="PIRSF000097">
    <property type="entry name" value="AKR"/>
    <property type="match status" value="1"/>
</dbReference>
<keyword evidence="2" id="KW-0521">NADP</keyword>
<dbReference type="PANTHER" id="PTHR11732">
    <property type="entry name" value="ALDO/KETO REDUCTASE"/>
    <property type="match status" value="1"/>
</dbReference>
<feature type="active site" description="Proton donor" evidence="4">
    <location>
        <position position="53"/>
    </location>
</feature>